<dbReference type="OrthoDB" id="3860592at2759"/>
<feature type="domain" description="DUF7025" evidence="2">
    <location>
        <begin position="28"/>
        <end position="92"/>
    </location>
</feature>
<organism evidence="3 4">
    <name type="scientific">Zopfia rhizophila CBS 207.26</name>
    <dbReference type="NCBI Taxonomy" id="1314779"/>
    <lineage>
        <taxon>Eukaryota</taxon>
        <taxon>Fungi</taxon>
        <taxon>Dikarya</taxon>
        <taxon>Ascomycota</taxon>
        <taxon>Pezizomycotina</taxon>
        <taxon>Dothideomycetes</taxon>
        <taxon>Dothideomycetes incertae sedis</taxon>
        <taxon>Zopfiaceae</taxon>
        <taxon>Zopfia</taxon>
    </lineage>
</organism>
<dbReference type="Pfam" id="PF22942">
    <property type="entry name" value="DUF7025"/>
    <property type="match status" value="1"/>
</dbReference>
<accession>A0A6A6EQK7</accession>
<gene>
    <name evidence="3" type="ORF">K469DRAFT_551235</name>
</gene>
<keyword evidence="1" id="KW-0812">Transmembrane</keyword>
<evidence type="ECO:0000313" key="4">
    <source>
        <dbReference type="Proteomes" id="UP000800200"/>
    </source>
</evidence>
<protein>
    <recommendedName>
        <fullName evidence="2">DUF7025 domain-containing protein</fullName>
    </recommendedName>
</protein>
<proteinExistence type="predicted"/>
<keyword evidence="1" id="KW-1133">Transmembrane helix</keyword>
<evidence type="ECO:0000313" key="3">
    <source>
        <dbReference type="EMBL" id="KAF2193445.1"/>
    </source>
</evidence>
<keyword evidence="4" id="KW-1185">Reference proteome</keyword>
<dbReference type="AlphaFoldDB" id="A0A6A6EQK7"/>
<dbReference type="EMBL" id="ML994613">
    <property type="protein sequence ID" value="KAF2193445.1"/>
    <property type="molecule type" value="Genomic_DNA"/>
</dbReference>
<dbReference type="InterPro" id="IPR054289">
    <property type="entry name" value="DUF7025"/>
</dbReference>
<evidence type="ECO:0000256" key="1">
    <source>
        <dbReference type="SAM" id="Phobius"/>
    </source>
</evidence>
<feature type="transmembrane region" description="Helical" evidence="1">
    <location>
        <begin position="6"/>
        <end position="27"/>
    </location>
</feature>
<reference evidence="3" key="1">
    <citation type="journal article" date="2020" name="Stud. Mycol.">
        <title>101 Dothideomycetes genomes: a test case for predicting lifestyles and emergence of pathogens.</title>
        <authorList>
            <person name="Haridas S."/>
            <person name="Albert R."/>
            <person name="Binder M."/>
            <person name="Bloem J."/>
            <person name="Labutti K."/>
            <person name="Salamov A."/>
            <person name="Andreopoulos B."/>
            <person name="Baker S."/>
            <person name="Barry K."/>
            <person name="Bills G."/>
            <person name="Bluhm B."/>
            <person name="Cannon C."/>
            <person name="Castanera R."/>
            <person name="Culley D."/>
            <person name="Daum C."/>
            <person name="Ezra D."/>
            <person name="Gonzalez J."/>
            <person name="Henrissat B."/>
            <person name="Kuo A."/>
            <person name="Liang C."/>
            <person name="Lipzen A."/>
            <person name="Lutzoni F."/>
            <person name="Magnuson J."/>
            <person name="Mondo S."/>
            <person name="Nolan M."/>
            <person name="Ohm R."/>
            <person name="Pangilinan J."/>
            <person name="Park H.-J."/>
            <person name="Ramirez L."/>
            <person name="Alfaro M."/>
            <person name="Sun H."/>
            <person name="Tritt A."/>
            <person name="Yoshinaga Y."/>
            <person name="Zwiers L.-H."/>
            <person name="Turgeon B."/>
            <person name="Goodwin S."/>
            <person name="Spatafora J."/>
            <person name="Crous P."/>
            <person name="Grigoriev I."/>
        </authorList>
    </citation>
    <scope>NUCLEOTIDE SEQUENCE</scope>
    <source>
        <strain evidence="3">CBS 207.26</strain>
    </source>
</reference>
<sequence>KYLELLINFIKISYKYIVKCFILLVYIKKITYNLLPDLFKANSEIYTTYYSTSVLRCFKYNYREERIEPNGSKFFYIKSYYIDFNGNMFREASI</sequence>
<evidence type="ECO:0000259" key="2">
    <source>
        <dbReference type="Pfam" id="PF22942"/>
    </source>
</evidence>
<name>A0A6A6EQK7_9PEZI</name>
<dbReference type="Proteomes" id="UP000800200">
    <property type="component" value="Unassembled WGS sequence"/>
</dbReference>
<keyword evidence="1" id="KW-0472">Membrane</keyword>
<feature type="non-terminal residue" evidence="3">
    <location>
        <position position="1"/>
    </location>
</feature>